<comment type="caution">
    <text evidence="5">The sequence shown here is derived from an EMBL/GenBank/DDBJ whole genome shotgun (WGS) entry which is preliminary data.</text>
</comment>
<comment type="similarity">
    <text evidence="1">Belongs to the argonaute family.</text>
</comment>
<dbReference type="InterPro" id="IPR032473">
    <property type="entry name" value="Argonaute_Mid_dom"/>
</dbReference>
<feature type="domain" description="PAZ" evidence="3">
    <location>
        <begin position="271"/>
        <end position="393"/>
    </location>
</feature>
<accession>A0A9W7ZXK7</accession>
<protein>
    <submittedName>
        <fullName evidence="5">Uncharacterized protein</fullName>
    </submittedName>
</protein>
<evidence type="ECO:0000313" key="6">
    <source>
        <dbReference type="Proteomes" id="UP001150538"/>
    </source>
</evidence>
<evidence type="ECO:0000256" key="2">
    <source>
        <dbReference type="SAM" id="MobiDB-lite"/>
    </source>
</evidence>
<dbReference type="GO" id="GO:0003723">
    <property type="term" value="F:RNA binding"/>
    <property type="evidence" value="ECO:0007669"/>
    <property type="project" value="InterPro"/>
</dbReference>
<dbReference type="Pfam" id="PF02170">
    <property type="entry name" value="PAZ"/>
    <property type="match status" value="1"/>
</dbReference>
<organism evidence="5 6">
    <name type="scientific">Mycoemilia scoparia</name>
    <dbReference type="NCBI Taxonomy" id="417184"/>
    <lineage>
        <taxon>Eukaryota</taxon>
        <taxon>Fungi</taxon>
        <taxon>Fungi incertae sedis</taxon>
        <taxon>Zoopagomycota</taxon>
        <taxon>Kickxellomycotina</taxon>
        <taxon>Kickxellomycetes</taxon>
        <taxon>Kickxellales</taxon>
        <taxon>Kickxellaceae</taxon>
        <taxon>Mycoemilia</taxon>
    </lineage>
</organism>
<feature type="compositionally biased region" description="Polar residues" evidence="2">
    <location>
        <begin position="1"/>
        <end position="10"/>
    </location>
</feature>
<dbReference type="SMART" id="SM01163">
    <property type="entry name" value="DUF1785"/>
    <property type="match status" value="1"/>
</dbReference>
<proteinExistence type="inferred from homology"/>
<dbReference type="SMART" id="SM00950">
    <property type="entry name" value="Piwi"/>
    <property type="match status" value="1"/>
</dbReference>
<dbReference type="Pfam" id="PF16487">
    <property type="entry name" value="ArgoMid"/>
    <property type="match status" value="1"/>
</dbReference>
<evidence type="ECO:0000259" key="4">
    <source>
        <dbReference type="PROSITE" id="PS50822"/>
    </source>
</evidence>
<dbReference type="InterPro" id="IPR036085">
    <property type="entry name" value="PAZ_dom_sf"/>
</dbReference>
<dbReference type="InterPro" id="IPR032474">
    <property type="entry name" value="Argonaute_N"/>
</dbReference>
<feature type="domain" description="Piwi" evidence="4">
    <location>
        <begin position="568"/>
        <end position="870"/>
    </location>
</feature>
<dbReference type="PANTHER" id="PTHR22891">
    <property type="entry name" value="EUKARYOTIC TRANSLATION INITIATION FACTOR 2C"/>
    <property type="match status" value="1"/>
</dbReference>
<dbReference type="Pfam" id="PF08699">
    <property type="entry name" value="ArgoL1"/>
    <property type="match status" value="1"/>
</dbReference>
<dbReference type="InterPro" id="IPR012337">
    <property type="entry name" value="RNaseH-like_sf"/>
</dbReference>
<dbReference type="CDD" id="cd04657">
    <property type="entry name" value="Piwi_ago-like"/>
    <property type="match status" value="1"/>
</dbReference>
<dbReference type="Pfam" id="PF02171">
    <property type="entry name" value="Piwi"/>
    <property type="match status" value="1"/>
</dbReference>
<dbReference type="SUPFAM" id="SSF101690">
    <property type="entry name" value="PAZ domain"/>
    <property type="match status" value="1"/>
</dbReference>
<gene>
    <name evidence="5" type="ORF">H4219_004640</name>
</gene>
<dbReference type="SMART" id="SM00949">
    <property type="entry name" value="PAZ"/>
    <property type="match status" value="1"/>
</dbReference>
<dbReference type="PROSITE" id="PS50822">
    <property type="entry name" value="PIWI"/>
    <property type="match status" value="1"/>
</dbReference>
<reference evidence="5" key="1">
    <citation type="submission" date="2022-07" db="EMBL/GenBank/DDBJ databases">
        <title>Phylogenomic reconstructions and comparative analyses of Kickxellomycotina fungi.</title>
        <authorList>
            <person name="Reynolds N.K."/>
            <person name="Stajich J.E."/>
            <person name="Barry K."/>
            <person name="Grigoriev I.V."/>
            <person name="Crous P."/>
            <person name="Smith M.E."/>
        </authorList>
    </citation>
    <scope>NUCLEOTIDE SEQUENCE</scope>
    <source>
        <strain evidence="5">NBRC 100468</strain>
    </source>
</reference>
<name>A0A9W7ZXK7_9FUNG</name>
<dbReference type="SUPFAM" id="SSF53098">
    <property type="entry name" value="Ribonuclease H-like"/>
    <property type="match status" value="1"/>
</dbReference>
<evidence type="ECO:0000313" key="5">
    <source>
        <dbReference type="EMBL" id="KAJ1914760.1"/>
    </source>
</evidence>
<dbReference type="PROSITE" id="PS50821">
    <property type="entry name" value="PAZ"/>
    <property type="match status" value="1"/>
</dbReference>
<feature type="region of interest" description="Disordered" evidence="2">
    <location>
        <begin position="1"/>
        <end position="29"/>
    </location>
</feature>
<dbReference type="InterPro" id="IPR045246">
    <property type="entry name" value="Piwi_ago-like"/>
</dbReference>
<dbReference type="Pfam" id="PF16486">
    <property type="entry name" value="ArgoN"/>
    <property type="match status" value="1"/>
</dbReference>
<feature type="compositionally biased region" description="Polar residues" evidence="2">
    <location>
        <begin position="67"/>
        <end position="78"/>
    </location>
</feature>
<dbReference type="InterPro" id="IPR032472">
    <property type="entry name" value="ArgoL2"/>
</dbReference>
<dbReference type="EMBL" id="JANBPU010000181">
    <property type="protein sequence ID" value="KAJ1914760.1"/>
    <property type="molecule type" value="Genomic_DNA"/>
</dbReference>
<dbReference type="InterPro" id="IPR036397">
    <property type="entry name" value="RNaseH_sf"/>
</dbReference>
<dbReference type="Proteomes" id="UP001150538">
    <property type="component" value="Unassembled WGS sequence"/>
</dbReference>
<keyword evidence="6" id="KW-1185">Reference proteome</keyword>
<dbReference type="InterPro" id="IPR014811">
    <property type="entry name" value="ArgoL1"/>
</dbReference>
<dbReference type="InterPro" id="IPR003100">
    <property type="entry name" value="PAZ_dom"/>
</dbReference>
<evidence type="ECO:0000256" key="1">
    <source>
        <dbReference type="RuleBase" id="RU361178"/>
    </source>
</evidence>
<dbReference type="OrthoDB" id="10252740at2759"/>
<dbReference type="Gene3D" id="3.40.50.2300">
    <property type="match status" value="1"/>
</dbReference>
<dbReference type="AlphaFoldDB" id="A0A9W7ZXK7"/>
<dbReference type="CDD" id="cd02846">
    <property type="entry name" value="PAZ_argonaute_like"/>
    <property type="match status" value="1"/>
</dbReference>
<evidence type="ECO:0000259" key="3">
    <source>
        <dbReference type="PROSITE" id="PS50821"/>
    </source>
</evidence>
<dbReference type="Pfam" id="PF16488">
    <property type="entry name" value="ArgoL2"/>
    <property type="match status" value="1"/>
</dbReference>
<feature type="region of interest" description="Disordered" evidence="2">
    <location>
        <begin position="67"/>
        <end position="90"/>
    </location>
</feature>
<dbReference type="Gene3D" id="3.30.420.10">
    <property type="entry name" value="Ribonuclease H-like superfamily/Ribonuclease H"/>
    <property type="match status" value="1"/>
</dbReference>
<sequence>MSSAQQQRQPGQLGEVVFPAHQPPGTVGKPVRVATNFYELAPIKTSKQGSGAGFDGTVYQYDVTINQLKDNSPPSQAGPSKGGSSERKLPEKLTRRVFSTLLQQYSKKPQLKNATVVYDGNKICYSNIKLSFGTSGGSKAFDFVVDNVTELDNPNLTSKFNVRLALSTDIDLLVLEKLVTSTTSSASGRSGKAVDPSLLFPAVQALDIIFRSYPSNSYTAFGNAFFLSDSRSNLGGCIDVWRGYRQSVRPGIGSLYINVDVAATAFYQSGPVVDIVAGLIRARDINALSHGLTQQQYTVVRRFLKGLTVSIDQRASASPKSRRNFKVMGLSAESAKALKFELSDNNGGGKGKMTSVADYFAKKYNMRLRFPELPCIDIKKGVYVPMEVCSVVSGQRYKKRLDPYQTENMIKFTCQRPRDREEKIYEGSRLLNYANNNDLKGFGIQVSGRTKMVNARELPVPTIKYNPASREKTITPFGGAWNLRDKKVFKGVSLDSWGVLVLDNQRKVPDDAVKKFVTQLVTTCVNTGMRVTLKQPPIRYANPMGNLEKEVKDTGSACFAKTKVRPQLVLIVLPNNGASLYMSLKRVAYVNLGIHTQCMLSKHVFRPNIQYCANLCLKINTKLGGTNTTMDPQFLGDYQKIPTLILGADVTHQRTIDAQAPSIAAVVGSVNLEGSKYTATLQKQPPRTEIIQNLSEIVKSHLVQFRKGCNNTVPQRIIFYRDGVSDGQFSEVVTKEVDEVRKACASLNPNYKPKLTFIVVQKRHSTRFFPTDRNNSDRSGNCNAGTVVDTDILHPGYYNFYLQSHSGIQGQSRSCHYVVLHDDNNFKPNDIQSLTYNLCYMYAICTRSVGLVTPAYYAHRVADRARCHTTEVWDEDSETASLASGGGRRASVTEFTTAILPVHEYLANSMYFM</sequence>
<dbReference type="Gene3D" id="2.170.260.10">
    <property type="entry name" value="paz domain"/>
    <property type="match status" value="1"/>
</dbReference>
<dbReference type="InterPro" id="IPR003165">
    <property type="entry name" value="Piwi"/>
</dbReference>